<accession>A0AAE7PGM0</accession>
<dbReference type="EMBL" id="MW392802">
    <property type="protein sequence ID" value="QQO38632.1"/>
    <property type="molecule type" value="Genomic_DNA"/>
</dbReference>
<proteinExistence type="predicted"/>
<dbReference type="Proteomes" id="UP000828328">
    <property type="component" value="Segment"/>
</dbReference>
<keyword evidence="3" id="KW-1185">Reference proteome</keyword>
<protein>
    <submittedName>
        <fullName evidence="2">ATPase</fullName>
    </submittedName>
</protein>
<evidence type="ECO:0000313" key="2">
    <source>
        <dbReference type="EMBL" id="QQO38632.1"/>
    </source>
</evidence>
<dbReference type="Gene3D" id="1.10.30.50">
    <property type="match status" value="1"/>
</dbReference>
<dbReference type="GO" id="GO:0003676">
    <property type="term" value="F:nucleic acid binding"/>
    <property type="evidence" value="ECO:0007669"/>
    <property type="project" value="InterPro"/>
</dbReference>
<dbReference type="GO" id="GO:0008270">
    <property type="term" value="F:zinc ion binding"/>
    <property type="evidence" value="ECO:0007669"/>
    <property type="project" value="InterPro"/>
</dbReference>
<reference evidence="2" key="1">
    <citation type="submission" date="2020-12" db="EMBL/GenBank/DDBJ databases">
        <authorList>
            <person name="Youbin C."/>
            <person name="Kawngpyo K."/>
        </authorList>
    </citation>
    <scope>NUCLEOTIDE SEQUENCE</scope>
</reference>
<dbReference type="GO" id="GO:0004519">
    <property type="term" value="F:endonuclease activity"/>
    <property type="evidence" value="ECO:0007669"/>
    <property type="project" value="InterPro"/>
</dbReference>
<organism evidence="2 3">
    <name type="scientific">Bacillus phage BCPST</name>
    <dbReference type="NCBI Taxonomy" id="2801506"/>
    <lineage>
        <taxon>Viruses</taxon>
        <taxon>Duplodnaviria</taxon>
        <taxon>Heunggongvirae</taxon>
        <taxon>Uroviricota</taxon>
        <taxon>Caudoviricetes</taxon>
        <taxon>Sejongvirinae</taxon>
        <taxon>Yihwangvirus</taxon>
        <taxon>Yihwangvirus BCPST</taxon>
    </lineage>
</organism>
<name>A0AAE7PGM0_9CAUD</name>
<dbReference type="Pfam" id="PF01844">
    <property type="entry name" value="HNH"/>
    <property type="match status" value="1"/>
</dbReference>
<gene>
    <name evidence="2" type="ORF">BCPST_014</name>
</gene>
<dbReference type="InterPro" id="IPR002711">
    <property type="entry name" value="HNH"/>
</dbReference>
<feature type="domain" description="HNH" evidence="1">
    <location>
        <begin position="133"/>
        <end position="175"/>
    </location>
</feature>
<dbReference type="InterPro" id="IPR003615">
    <property type="entry name" value="HNH_nuc"/>
</dbReference>
<evidence type="ECO:0000313" key="3">
    <source>
        <dbReference type="Proteomes" id="UP000828328"/>
    </source>
</evidence>
<sequence length="195" mass="22849">MNKKGIDCNLEMDLILFNKCDVYEERTFRFILYKCLTNETHLLIWEGKIDEIAEGTGISNIHLRKTVIKSLEDKGLIYRDKINKRKPYSYIPLLEDVYSLEAINELNKAKEEWKEGIRTQNWTNEIRTRDGKCAKCSSTENLEAHHIFNFANFGFLANEIENGITLCETCHKKFHSIFGTKGNNKQQLTEFLLKY</sequence>
<evidence type="ECO:0000259" key="1">
    <source>
        <dbReference type="Pfam" id="PF01844"/>
    </source>
</evidence>
<dbReference type="CDD" id="cd00085">
    <property type="entry name" value="HNHc"/>
    <property type="match status" value="1"/>
</dbReference>